<feature type="compositionally biased region" description="Polar residues" evidence="1">
    <location>
        <begin position="1"/>
        <end position="10"/>
    </location>
</feature>
<name>A0A6M3XXK7_9ZZZZ</name>
<gene>
    <name evidence="2" type="ORF">TM448B03484_0006</name>
</gene>
<dbReference type="AlphaFoldDB" id="A0A6M3XXK7"/>
<proteinExistence type="predicted"/>
<dbReference type="EMBL" id="MT145018">
    <property type="protein sequence ID" value="QJI02640.1"/>
    <property type="molecule type" value="Genomic_DNA"/>
</dbReference>
<accession>A0A6M3XXK7</accession>
<sequence length="75" mass="7999">MKNDFTTGQTGVDLASHASRHQDGGADEIAVTALSGLLADDQHVLDAEVTVLFADIITYYSEIIDYEGDLVTRGA</sequence>
<organism evidence="2">
    <name type="scientific">viral metagenome</name>
    <dbReference type="NCBI Taxonomy" id="1070528"/>
    <lineage>
        <taxon>unclassified sequences</taxon>
        <taxon>metagenomes</taxon>
        <taxon>organismal metagenomes</taxon>
    </lineage>
</organism>
<protein>
    <submittedName>
        <fullName evidence="2">Uncharacterized protein</fullName>
    </submittedName>
</protein>
<evidence type="ECO:0000256" key="1">
    <source>
        <dbReference type="SAM" id="MobiDB-lite"/>
    </source>
</evidence>
<feature type="region of interest" description="Disordered" evidence="1">
    <location>
        <begin position="1"/>
        <end position="21"/>
    </location>
</feature>
<evidence type="ECO:0000313" key="2">
    <source>
        <dbReference type="EMBL" id="QJI02640.1"/>
    </source>
</evidence>
<reference evidence="2" key="1">
    <citation type="submission" date="2020-03" db="EMBL/GenBank/DDBJ databases">
        <title>The deep terrestrial virosphere.</title>
        <authorList>
            <person name="Holmfeldt K."/>
            <person name="Nilsson E."/>
            <person name="Simone D."/>
            <person name="Lopez-Fernandez M."/>
            <person name="Wu X."/>
            <person name="de Brujin I."/>
            <person name="Lundin D."/>
            <person name="Andersson A."/>
            <person name="Bertilsson S."/>
            <person name="Dopson M."/>
        </authorList>
    </citation>
    <scope>NUCLEOTIDE SEQUENCE</scope>
    <source>
        <strain evidence="2">TM448B03484</strain>
    </source>
</reference>